<keyword evidence="1" id="KW-0285">Flavoprotein</keyword>
<keyword evidence="6" id="KW-1185">Reference proteome</keyword>
<name>A0ABM9CDH3_9BACL</name>
<gene>
    <name evidence="5" type="primary">nadB_1</name>
    <name evidence="5" type="ORF">PAECIP111893_03000</name>
</gene>
<dbReference type="Pfam" id="PF00890">
    <property type="entry name" value="FAD_binding_2"/>
    <property type="match status" value="1"/>
</dbReference>
<evidence type="ECO:0000259" key="4">
    <source>
        <dbReference type="Pfam" id="PF02910"/>
    </source>
</evidence>
<dbReference type="InterPro" id="IPR036188">
    <property type="entry name" value="FAD/NAD-bd_sf"/>
</dbReference>
<dbReference type="EMBL" id="CAKMMF010000016">
    <property type="protein sequence ID" value="CAH1209325.1"/>
    <property type="molecule type" value="Genomic_DNA"/>
</dbReference>
<dbReference type="RefSeq" id="WP_236343366.1">
    <property type="nucleotide sequence ID" value="NZ_CAKMMF010000016.1"/>
</dbReference>
<dbReference type="EC" id="1.4.3.16" evidence="5"/>
<dbReference type="PRINTS" id="PR00411">
    <property type="entry name" value="PNDRDTASEI"/>
</dbReference>
<dbReference type="PANTHER" id="PTHR11632:SF51">
    <property type="entry name" value="SUCCINATE DEHYDROGENASE [UBIQUINONE] FLAVOPROTEIN SUBUNIT, MITOCHONDRIAL"/>
    <property type="match status" value="1"/>
</dbReference>
<feature type="domain" description="Fumarate reductase/succinate dehydrogenase flavoprotein-like C-terminal" evidence="4">
    <location>
        <begin position="429"/>
        <end position="505"/>
    </location>
</feature>
<dbReference type="SUPFAM" id="SSF46977">
    <property type="entry name" value="Succinate dehydrogenase/fumarate reductase flavoprotein C-terminal domain"/>
    <property type="match status" value="1"/>
</dbReference>
<organism evidence="5 6">
    <name type="scientific">Paenibacillus plantiphilus</name>
    <dbReference type="NCBI Taxonomy" id="2905650"/>
    <lineage>
        <taxon>Bacteria</taxon>
        <taxon>Bacillati</taxon>
        <taxon>Bacillota</taxon>
        <taxon>Bacilli</taxon>
        <taxon>Bacillales</taxon>
        <taxon>Paenibacillaceae</taxon>
        <taxon>Paenibacillus</taxon>
    </lineage>
</organism>
<dbReference type="InterPro" id="IPR030664">
    <property type="entry name" value="SdhA/FrdA/AprA"/>
</dbReference>
<dbReference type="PANTHER" id="PTHR11632">
    <property type="entry name" value="SUCCINATE DEHYDROGENASE 2 FLAVOPROTEIN SUBUNIT"/>
    <property type="match status" value="1"/>
</dbReference>
<evidence type="ECO:0000256" key="1">
    <source>
        <dbReference type="ARBA" id="ARBA00022630"/>
    </source>
</evidence>
<sequence>MSLSEGVSITADVLVIGGGPAGAWAAWSAASAGAKVVLADKGYLGTSGATAPGGTNLLVVPPHPEQRDAAVLDRVTTGGYLSEPSWVHRVLDQVYHNLELVAQWGYTFPKDHDGNVVKTHLHGPNYMGIMRRVVQKAGVRVLDQSPAQELLVDEHGVGGARGINRLTGEEWEVKANAVVLATGGCAFLSKGLGCNVLTGDGLLMASELGADLSGMEFSRHYAPSAAFGTVTRGRLLGWANYYDEEGNRLNEGGPRGDGFLARMLQKGPVYAVLEHADTEEKRRILRNSHPIFFLPYERAGIDVFTQKFPLTMRYEGTVRGTGGIRLVGEDCSTSVAGLYAAGDAASREKVTGGRSGGGALNASWAISSGTWSGKGAAQYAVSQGREAVLRNLRPAGQYGLTSGAESGSTIDNKEIVDAVQREILPLNINYFRSEPVIQQSLARLHALWPLMRGRAPEGLQGRVRAREAAAMVAAARWIYTSSLARKETRGMHTLAEYPELDPSQTHRLIVSGLDHIRVRTEAVVETAGLQQLLSKEKEVRSL</sequence>
<proteinExistence type="predicted"/>
<evidence type="ECO:0000313" key="5">
    <source>
        <dbReference type="EMBL" id="CAH1209325.1"/>
    </source>
</evidence>
<evidence type="ECO:0000256" key="2">
    <source>
        <dbReference type="ARBA" id="ARBA00023002"/>
    </source>
</evidence>
<dbReference type="InterPro" id="IPR015939">
    <property type="entry name" value="Fum_Rdtase/Succ_DH_flav-like_C"/>
</dbReference>
<evidence type="ECO:0000259" key="3">
    <source>
        <dbReference type="Pfam" id="PF00890"/>
    </source>
</evidence>
<dbReference type="InterPro" id="IPR003953">
    <property type="entry name" value="FAD-dep_OxRdtase_2_FAD-bd"/>
</dbReference>
<dbReference type="Gene3D" id="3.50.50.60">
    <property type="entry name" value="FAD/NAD(P)-binding domain"/>
    <property type="match status" value="1"/>
</dbReference>
<feature type="domain" description="FAD-dependent oxidoreductase 2 FAD-binding" evidence="3">
    <location>
        <begin position="12"/>
        <end position="358"/>
    </location>
</feature>
<protein>
    <submittedName>
        <fullName evidence="5">L-aspartate oxidase</fullName>
        <ecNumber evidence="5">1.4.3.16</ecNumber>
    </submittedName>
</protein>
<dbReference type="PRINTS" id="PR00368">
    <property type="entry name" value="FADPNR"/>
</dbReference>
<evidence type="ECO:0000313" key="6">
    <source>
        <dbReference type="Proteomes" id="UP000838686"/>
    </source>
</evidence>
<comment type="caution">
    <text evidence="5">The sequence shown here is derived from an EMBL/GenBank/DDBJ whole genome shotgun (WGS) entry which is preliminary data.</text>
</comment>
<dbReference type="Gene3D" id="1.20.58.100">
    <property type="entry name" value="Fumarate reductase/succinate dehydrogenase flavoprotein-like, C-terminal domain"/>
    <property type="match status" value="1"/>
</dbReference>
<dbReference type="GO" id="GO:0008734">
    <property type="term" value="F:L-aspartate oxidase activity"/>
    <property type="evidence" value="ECO:0007669"/>
    <property type="project" value="UniProtKB-EC"/>
</dbReference>
<reference evidence="5" key="1">
    <citation type="submission" date="2022-01" db="EMBL/GenBank/DDBJ databases">
        <authorList>
            <person name="Criscuolo A."/>
        </authorList>
    </citation>
    <scope>NUCLEOTIDE SEQUENCE</scope>
    <source>
        <strain evidence="5">CIP111893</strain>
    </source>
</reference>
<dbReference type="Pfam" id="PF02910">
    <property type="entry name" value="Succ_DH_flav_C"/>
    <property type="match status" value="1"/>
</dbReference>
<dbReference type="InterPro" id="IPR037099">
    <property type="entry name" value="Fum_R/Succ_DH_flav-like_C_sf"/>
</dbReference>
<keyword evidence="2 5" id="KW-0560">Oxidoreductase</keyword>
<accession>A0ABM9CDH3</accession>
<dbReference type="Proteomes" id="UP000838686">
    <property type="component" value="Unassembled WGS sequence"/>
</dbReference>
<dbReference type="PIRSF" id="PIRSF000171">
    <property type="entry name" value="SDHA_APRA_LASPO"/>
    <property type="match status" value="1"/>
</dbReference>
<dbReference type="SUPFAM" id="SSF51905">
    <property type="entry name" value="FAD/NAD(P)-binding domain"/>
    <property type="match status" value="1"/>
</dbReference>